<dbReference type="RefSeq" id="WP_320688095.1">
    <property type="nucleotide sequence ID" value="NZ_JAXBLV010000200.1"/>
</dbReference>
<dbReference type="EC" id="2.7.9.3" evidence="9"/>
<feature type="site" description="Important for catalytic activity" evidence="9">
    <location>
        <position position="21"/>
    </location>
</feature>
<dbReference type="EMBL" id="JAXBLV010000200">
    <property type="protein sequence ID" value="MDY3561739.1"/>
    <property type="molecule type" value="Genomic_DNA"/>
</dbReference>
<evidence type="ECO:0000256" key="2">
    <source>
        <dbReference type="ARBA" id="ARBA00022679"/>
    </source>
</evidence>
<accession>A0ABU5F3H0</accession>
<reference evidence="13" key="1">
    <citation type="journal article" date="2023" name="Mar. Drugs">
        <title>Gemmata algarum, a Novel Planctomycete Isolated from an Algal Mat, Displays Antimicrobial Activity.</title>
        <authorList>
            <person name="Kumar G."/>
            <person name="Kallscheuer N."/>
            <person name="Kashif M."/>
            <person name="Ahamad S."/>
            <person name="Jagadeeshwari U."/>
            <person name="Pannikurungottu S."/>
            <person name="Haufschild T."/>
            <person name="Kabuu M."/>
            <person name="Sasikala C."/>
            <person name="Jogler C."/>
            <person name="Ramana C."/>
        </authorList>
    </citation>
    <scope>NUCLEOTIDE SEQUENCE [LARGE SCALE GENOMIC DNA]</scope>
    <source>
        <strain evidence="13">JC673</strain>
    </source>
</reference>
<dbReference type="Proteomes" id="UP001272242">
    <property type="component" value="Unassembled WGS sequence"/>
</dbReference>
<evidence type="ECO:0000313" key="13">
    <source>
        <dbReference type="Proteomes" id="UP001272242"/>
    </source>
</evidence>
<dbReference type="Gene3D" id="3.30.1330.10">
    <property type="entry name" value="PurM-like, N-terminal domain"/>
    <property type="match status" value="1"/>
</dbReference>
<dbReference type="InterPro" id="IPR036676">
    <property type="entry name" value="PurM-like_C_sf"/>
</dbReference>
<feature type="domain" description="PurM-like C-terminal" evidence="11">
    <location>
        <begin position="168"/>
        <end position="347"/>
    </location>
</feature>
<keyword evidence="3 9" id="KW-0479">Metal-binding</keyword>
<keyword evidence="5 9" id="KW-0418">Kinase</keyword>
<evidence type="ECO:0000256" key="8">
    <source>
        <dbReference type="ARBA" id="ARBA00023266"/>
    </source>
</evidence>
<comment type="function">
    <text evidence="9">Synthesizes selenophosphate from selenide and ATP.</text>
</comment>
<dbReference type="InterPro" id="IPR010918">
    <property type="entry name" value="PurM-like_C_dom"/>
</dbReference>
<dbReference type="HAMAP" id="MF_00625">
    <property type="entry name" value="SelD"/>
    <property type="match status" value="1"/>
</dbReference>
<feature type="binding site" evidence="9">
    <location>
        <begin position="138"/>
        <end position="140"/>
    </location>
    <ligand>
        <name>ATP</name>
        <dbReference type="ChEBI" id="CHEBI:30616"/>
        <note>ligand shared between dimeric partners</note>
    </ligand>
</feature>
<dbReference type="InterPro" id="IPR036921">
    <property type="entry name" value="PurM-like_N_sf"/>
</dbReference>
<evidence type="ECO:0000259" key="10">
    <source>
        <dbReference type="Pfam" id="PF00586"/>
    </source>
</evidence>
<protein>
    <recommendedName>
        <fullName evidence="9">Selenide, water dikinase</fullName>
        <ecNumber evidence="9">2.7.9.3</ecNumber>
    </recommendedName>
    <alternativeName>
        <fullName evidence="9">Selenium donor protein</fullName>
    </alternativeName>
    <alternativeName>
        <fullName evidence="9">Selenophosphate synthase</fullName>
    </alternativeName>
</protein>
<dbReference type="InterPro" id="IPR016188">
    <property type="entry name" value="PurM-like_N"/>
</dbReference>
<evidence type="ECO:0000256" key="9">
    <source>
        <dbReference type="HAMAP-Rule" id="MF_00625"/>
    </source>
</evidence>
<keyword evidence="8 9" id="KW-0711">Selenium</keyword>
<evidence type="ECO:0000256" key="5">
    <source>
        <dbReference type="ARBA" id="ARBA00022777"/>
    </source>
</evidence>
<keyword evidence="2 9" id="KW-0808">Transferase</keyword>
<dbReference type="InterPro" id="IPR023061">
    <property type="entry name" value="SelD_I"/>
</dbReference>
<keyword evidence="7 9" id="KW-0460">Magnesium</keyword>
<feature type="binding site" description="in other chain" evidence="9">
    <location>
        <position position="91"/>
    </location>
    <ligand>
        <name>ATP</name>
        <dbReference type="ChEBI" id="CHEBI:30616"/>
        <note>ligand shared between dimeric partners</note>
    </ligand>
</feature>
<feature type="binding site" description="in other chain" evidence="9">
    <location>
        <position position="68"/>
    </location>
    <ligand>
        <name>ATP</name>
        <dbReference type="ChEBI" id="CHEBI:30616"/>
        <note>ligand shared between dimeric partners</note>
    </ligand>
</feature>
<keyword evidence="13" id="KW-1185">Reference proteome</keyword>
<feature type="binding site" description="in other chain" evidence="9">
    <location>
        <position position="21"/>
    </location>
    <ligand>
        <name>ATP</name>
        <dbReference type="ChEBI" id="CHEBI:30616"/>
        <note>ligand shared between dimeric partners</note>
    </ligand>
</feature>
<evidence type="ECO:0000256" key="3">
    <source>
        <dbReference type="ARBA" id="ARBA00022723"/>
    </source>
</evidence>
<feature type="binding site" evidence="9">
    <location>
        <position position="226"/>
    </location>
    <ligand>
        <name>Mg(2+)</name>
        <dbReference type="ChEBI" id="CHEBI:18420"/>
    </ligand>
</feature>
<dbReference type="NCBIfam" id="TIGR00476">
    <property type="entry name" value="selD"/>
    <property type="match status" value="1"/>
</dbReference>
<evidence type="ECO:0000259" key="11">
    <source>
        <dbReference type="Pfam" id="PF02769"/>
    </source>
</evidence>
<evidence type="ECO:0000256" key="4">
    <source>
        <dbReference type="ARBA" id="ARBA00022741"/>
    </source>
</evidence>
<comment type="caution">
    <text evidence="12">The sequence shown here is derived from an EMBL/GenBank/DDBJ whole genome shotgun (WGS) entry which is preliminary data.</text>
</comment>
<dbReference type="Pfam" id="PF00586">
    <property type="entry name" value="AIRS"/>
    <property type="match status" value="1"/>
</dbReference>
<dbReference type="Pfam" id="PF02769">
    <property type="entry name" value="AIRS_C"/>
    <property type="match status" value="1"/>
</dbReference>
<dbReference type="PIRSF" id="PIRSF036407">
    <property type="entry name" value="Selenphspht_syn"/>
    <property type="match status" value="1"/>
</dbReference>
<feature type="binding site" evidence="9">
    <location>
        <position position="51"/>
    </location>
    <ligand>
        <name>Mg(2+)</name>
        <dbReference type="ChEBI" id="CHEBI:18420"/>
    </ligand>
</feature>
<feature type="binding site" evidence="9">
    <location>
        <position position="91"/>
    </location>
    <ligand>
        <name>Mg(2+)</name>
        <dbReference type="ChEBI" id="CHEBI:18420"/>
    </ligand>
</feature>
<evidence type="ECO:0000256" key="6">
    <source>
        <dbReference type="ARBA" id="ARBA00022840"/>
    </source>
</evidence>
<dbReference type="SUPFAM" id="SSF55326">
    <property type="entry name" value="PurM N-terminal domain-like"/>
    <property type="match status" value="1"/>
</dbReference>
<comment type="catalytic activity">
    <reaction evidence="9">
        <text>hydrogenselenide + ATP + H2O = selenophosphate + AMP + phosphate + 2 H(+)</text>
        <dbReference type="Rhea" id="RHEA:18737"/>
        <dbReference type="ChEBI" id="CHEBI:15377"/>
        <dbReference type="ChEBI" id="CHEBI:15378"/>
        <dbReference type="ChEBI" id="CHEBI:16144"/>
        <dbReference type="ChEBI" id="CHEBI:29317"/>
        <dbReference type="ChEBI" id="CHEBI:30616"/>
        <dbReference type="ChEBI" id="CHEBI:43474"/>
        <dbReference type="ChEBI" id="CHEBI:456215"/>
        <dbReference type="EC" id="2.7.9.3"/>
    </reaction>
</comment>
<proteinExistence type="inferred from homology"/>
<evidence type="ECO:0000256" key="7">
    <source>
        <dbReference type="ARBA" id="ARBA00022842"/>
    </source>
</evidence>
<evidence type="ECO:0000313" key="12">
    <source>
        <dbReference type="EMBL" id="MDY3561739.1"/>
    </source>
</evidence>
<gene>
    <name evidence="9 12" type="primary">selD</name>
    <name evidence="12" type="ORF">R5W23_003166</name>
</gene>
<dbReference type="GO" id="GO:0004756">
    <property type="term" value="F:selenide, water dikinase activity"/>
    <property type="evidence" value="ECO:0007669"/>
    <property type="project" value="UniProtKB-EC"/>
</dbReference>
<comment type="cofactor">
    <cofactor evidence="9">
        <name>Mg(2+)</name>
        <dbReference type="ChEBI" id="CHEBI:18420"/>
    </cofactor>
    <text evidence="9">Binds 1 Mg(2+) ion per monomer.</text>
</comment>
<feature type="domain" description="PurM-like N-terminal" evidence="10">
    <location>
        <begin position="50"/>
        <end position="156"/>
    </location>
</feature>
<dbReference type="PANTHER" id="PTHR10256:SF0">
    <property type="entry name" value="INACTIVE SELENIDE, WATER DIKINASE-LIKE PROTEIN-RELATED"/>
    <property type="match status" value="1"/>
</dbReference>
<evidence type="ECO:0000256" key="1">
    <source>
        <dbReference type="ARBA" id="ARBA00008026"/>
    </source>
</evidence>
<dbReference type="PANTHER" id="PTHR10256">
    <property type="entry name" value="SELENIDE, WATER DIKINASE"/>
    <property type="match status" value="1"/>
</dbReference>
<keyword evidence="6 9" id="KW-0067">ATP-binding</keyword>
<feature type="binding site" description="in other chain" evidence="9">
    <location>
        <begin position="48"/>
        <end position="50"/>
    </location>
    <ligand>
        <name>ATP</name>
        <dbReference type="ChEBI" id="CHEBI:30616"/>
        <note>ligand shared between dimeric partners</note>
    </ligand>
</feature>
<sequence>METTEPIRLTKLAKRAGCAAKHPPGFLLPLLGMLPPITDPNVLVGSATADDAAIYKLSPDLALVLTTDFFTPIVDAPRDFGRVAAANALSDVYAMGGKPTAALSIVGFPDSLPAAVLGEILAGASAVAAEAGIAIVGGHTIKSEEPIFGLAVVGTVHPERVLSNAGAKPGDVLVLTKPIGLGIISTAAKNDQDTRGAIADAIRVMTTLNRTAAEVLTQFEVHALTDVTGFGLLGHLRNVTAASGVTAEVFASRVPVLDAAREYVKAGIAPGGTRANAKFLADWVEFAPELPPEEQLLLCDAQTSGGLLAAVPVTVADEVMRALNAAGALASANVGWITGPGRGTIRVRHAAAIQKGP</sequence>
<comment type="similarity">
    <text evidence="1 9">Belongs to the selenophosphate synthase 1 family. Class I subfamily.</text>
</comment>
<dbReference type="Gene3D" id="3.90.650.10">
    <property type="entry name" value="PurM-like C-terminal domain"/>
    <property type="match status" value="1"/>
</dbReference>
<dbReference type="NCBIfam" id="NF002098">
    <property type="entry name" value="PRK00943.1"/>
    <property type="match status" value="1"/>
</dbReference>
<feature type="active site" evidence="9">
    <location>
        <position position="18"/>
    </location>
</feature>
<comment type="subunit">
    <text evidence="9">Homodimer.</text>
</comment>
<dbReference type="CDD" id="cd02195">
    <property type="entry name" value="SelD"/>
    <property type="match status" value="1"/>
</dbReference>
<dbReference type="SUPFAM" id="SSF56042">
    <property type="entry name" value="PurM C-terminal domain-like"/>
    <property type="match status" value="1"/>
</dbReference>
<dbReference type="InterPro" id="IPR004536">
    <property type="entry name" value="SPS/SelD"/>
</dbReference>
<organism evidence="12 13">
    <name type="scientific">Gemmata algarum</name>
    <dbReference type="NCBI Taxonomy" id="2975278"/>
    <lineage>
        <taxon>Bacteria</taxon>
        <taxon>Pseudomonadati</taxon>
        <taxon>Planctomycetota</taxon>
        <taxon>Planctomycetia</taxon>
        <taxon>Gemmatales</taxon>
        <taxon>Gemmataceae</taxon>
        <taxon>Gemmata</taxon>
    </lineage>
</organism>
<keyword evidence="4 9" id="KW-0547">Nucleotide-binding</keyword>
<name>A0ABU5F3H0_9BACT</name>